<name>A0ACC4C847_POPAL</name>
<dbReference type="EMBL" id="RCHU02000006">
    <property type="protein sequence ID" value="KAL3587105.1"/>
    <property type="molecule type" value="Genomic_DNA"/>
</dbReference>
<comment type="caution">
    <text evidence="1">The sequence shown here is derived from an EMBL/GenBank/DDBJ whole genome shotgun (WGS) entry which is preliminary data.</text>
</comment>
<keyword evidence="2" id="KW-1185">Reference proteome</keyword>
<evidence type="ECO:0000313" key="1">
    <source>
        <dbReference type="EMBL" id="KAL3587105.1"/>
    </source>
</evidence>
<protein>
    <submittedName>
        <fullName evidence="1">Uncharacterized protein</fullName>
    </submittedName>
</protein>
<reference evidence="1 2" key="1">
    <citation type="journal article" date="2024" name="Plant Biotechnol. J.">
        <title>Genome and CRISPR/Cas9 system of a widespread forest tree (Populus alba) in the world.</title>
        <authorList>
            <person name="Liu Y.J."/>
            <person name="Jiang P.F."/>
            <person name="Han X.M."/>
            <person name="Li X.Y."/>
            <person name="Wang H.M."/>
            <person name="Wang Y.J."/>
            <person name="Wang X.X."/>
            <person name="Zeng Q.Y."/>
        </authorList>
    </citation>
    <scope>NUCLEOTIDE SEQUENCE [LARGE SCALE GENOMIC DNA]</scope>
    <source>
        <strain evidence="2">cv. PAL-ZL1</strain>
    </source>
</reference>
<accession>A0ACC4C847</accession>
<proteinExistence type="predicted"/>
<evidence type="ECO:0000313" key="2">
    <source>
        <dbReference type="Proteomes" id="UP000309997"/>
    </source>
</evidence>
<dbReference type="Proteomes" id="UP000309997">
    <property type="component" value="Unassembled WGS sequence"/>
</dbReference>
<sequence>MTVEQGIGDSNIDQFPIGMRVLAVDDDPTCLLLLETLLRRCQYNVTTTSQAITALSMLRENKNKFDLVISDVHMPDMDGFKLLELVGLEMDLPVIMLSANGDPKLVMKGITHGACDYLLKPVRIEELKNIWQHVIRRRKCDNKDRNSSDNRDKLNQGSSEAIPDQKLNKKRKDQNEDEDEDRDENEHENEDPAAQKKPRVVWSVELHRKFVAAVNQLGIDKAVPKKILDLMNVEKLTRENVASHLQKYRLYLKRISTVANQQANMVAALGSSDASYLQMNSMNGLGLHNLAGSGQFHNTPFRSLPSSGMLSRLNSPAVLGIRGLPSPGVIRLGHVQSAPHSANGLSHFQPVGHPGNNGNILQGMPMSLELDQIQSNKGVNYVRELPTHLDDTASFPVSSGSTDMKIIAGSSNSPFVGVSGKPLMLEGHGQGLQDGQKFGNQSSLPAGSLDPGFSSHFPDHGRCNDNWSNAVQSNGVQSSSFTLNDCFKQSTLHPSSIRDSMSTMALQSRNNHCDVSSISTLPIHLQDSKADLQCQVATMSSDAGQIINNGQLGWDDHRQDDPYHANGISNSINSAIPINGNGSLVGRSLDPNNMIFQRTRSFSSAGQSNFVDTSLMKHNEVEGSAMETLVRSKDGYLLGQQKQQDSYVSNNFGSLEDLENSLDVCLKCCKQIPISYPENFEPKILAVFILHHHLSHKDKYFAVWDLHVIVFLLDESFSIYIPYQHFAVFTISSSTLALAFNNKDSMMQEQDKVKLPEGDFGCGGYSLRTCI</sequence>
<organism evidence="1 2">
    <name type="scientific">Populus alba</name>
    <name type="common">White poplar</name>
    <dbReference type="NCBI Taxonomy" id="43335"/>
    <lineage>
        <taxon>Eukaryota</taxon>
        <taxon>Viridiplantae</taxon>
        <taxon>Streptophyta</taxon>
        <taxon>Embryophyta</taxon>
        <taxon>Tracheophyta</taxon>
        <taxon>Spermatophyta</taxon>
        <taxon>Magnoliopsida</taxon>
        <taxon>eudicotyledons</taxon>
        <taxon>Gunneridae</taxon>
        <taxon>Pentapetalae</taxon>
        <taxon>rosids</taxon>
        <taxon>fabids</taxon>
        <taxon>Malpighiales</taxon>
        <taxon>Salicaceae</taxon>
        <taxon>Saliceae</taxon>
        <taxon>Populus</taxon>
    </lineage>
</organism>
<gene>
    <name evidence="1" type="ORF">D5086_013972</name>
</gene>